<dbReference type="KEGG" id="bana:BARAN1_0898"/>
<dbReference type="RefSeq" id="WP_122031249.1">
    <property type="nucleotide sequence ID" value="NZ_LS483254.1"/>
</dbReference>
<dbReference type="Proteomes" id="UP000249818">
    <property type="component" value="Chromosome BARAN1"/>
</dbReference>
<protein>
    <submittedName>
        <fullName evidence="1">Uncharacterized protein</fullName>
    </submittedName>
</protein>
<gene>
    <name evidence="1" type="ORF">BARAN1_0898</name>
</gene>
<dbReference type="AlphaFoldDB" id="A0A2X3KKJ6"/>
<proteinExistence type="predicted"/>
<accession>A0A2X3KKJ6</accession>
<dbReference type="EMBL" id="LS483254">
    <property type="protein sequence ID" value="SQD92922.1"/>
    <property type="molecule type" value="Genomic_DNA"/>
</dbReference>
<name>A0A2X3KKJ6_9BACT</name>
<reference evidence="2" key="1">
    <citation type="submission" date="2018-05" db="EMBL/GenBank/DDBJ databases">
        <authorList>
            <person name="Hao L."/>
        </authorList>
    </citation>
    <scope>NUCLEOTIDE SEQUENCE [LARGE SCALE GENOMIC DNA]</scope>
</reference>
<evidence type="ECO:0000313" key="2">
    <source>
        <dbReference type="Proteomes" id="UP000249818"/>
    </source>
</evidence>
<organism evidence="1 2">
    <name type="scientific">Candidatus Bipolaricaulis anaerobius</name>
    <dbReference type="NCBI Taxonomy" id="2026885"/>
    <lineage>
        <taxon>Bacteria</taxon>
        <taxon>Candidatus Bipolaricaulota</taxon>
        <taxon>Candidatus Bipolaricaulia</taxon>
        <taxon>Candidatus Bipolaricaulales</taxon>
        <taxon>Candidatus Bipolaricaulaceae</taxon>
        <taxon>Candidatus Bipolaricaulis</taxon>
    </lineage>
</organism>
<evidence type="ECO:0000313" key="1">
    <source>
        <dbReference type="EMBL" id="SQD92922.1"/>
    </source>
</evidence>
<dbReference type="Gene3D" id="2.60.120.380">
    <property type="match status" value="1"/>
</dbReference>
<sequence>MVGTSTWKLAVLGGLLGVAGAMGYGMALPAEGFWTSGERYADWYWLNPQCGAQWDFLSLPTGGDSHIAVEAFLCLSLPNGSAPAEIEVRFQIGTAAERGRLWVARLQRIQWEGGHALYFGQLFLSRREIGLGSRLTVRLDGSQAGIPLGIHPTSVRISVGPGGGLSPVLAAATPNGQGGGQDEVVAAGMATEVSPTRTLPDSNAAESAPFLAPGTYRGSLGWAGPYATLNGKGVYRVNLRAGEIITVHIETGSPCALSLLDPSGRKVGEIEGSSWLGLEYRAHATGAWQIVLSCREAGSRFPYTLSLEIR</sequence>
<keyword evidence="2" id="KW-1185">Reference proteome</keyword>